<feature type="compositionally biased region" description="Low complexity" evidence="1">
    <location>
        <begin position="311"/>
        <end position="320"/>
    </location>
</feature>
<feature type="compositionally biased region" description="Polar residues" evidence="1">
    <location>
        <begin position="242"/>
        <end position="251"/>
    </location>
</feature>
<proteinExistence type="predicted"/>
<sequence>CPVLPYQQQYDRCALPVIHGTVTPSTCSKYAAWSIGDKYLDFDGPEIGQGVYNGTEAAGTPTVQTTNDPSKKEYHPLNRYGSSYWLVELLIDCSKTDNGWFELKGLTTAPIGWESDIKQGTCTGNGGSAPFQSTNHIAKCGAVNVFKWGYNDCFIEVIPDPTLAPVRESTKGPVTDTKGPLAPGTTQHPSPQTTGQSEFDNTPTTTRIATVPVVTAPVPTVPPLLETSLHPVTLTRPPPMPTSTEISTSKTTRVELLDTTEPSRPKTAQPLFPETSEQTTEMSVSATTREPLPATKSTEILIHKSTRAPAAVTTVPSVPATTPPPAVGTTEPPFPETTSTSAAETTDSPFQETTPTPGAETIEPPFPETTPAPAVETTDHPLPETTREPPFTGTTQQLLPETTKKLLTTTNDISETRTLQPRTRHPFTPKSTQGPVRDTNSTLSLTPEITSTTFMTEPSTPSSIGLSRTLIFLKRDTSWKQHVFIRGGVSHLNNNECSPGPYQQPQDPCAVPIKHVTAMPASCPPSSCLQYRAWSRGDTFLDFEGRYNGTEAFGTPCLWTTSDPSQDGFNPFNKYGYAYWLADLLIDCNKTDNGWFELKGFMPSIGLEPDVKQGECAGEGDSAPFQSKSHVARCGAVNVFYWGSGACQIDAIPETSIVPAAES</sequence>
<protein>
    <submittedName>
        <fullName evidence="2">Uncharacterized protein</fullName>
    </submittedName>
</protein>
<feature type="compositionally biased region" description="Polar residues" evidence="1">
    <location>
        <begin position="275"/>
        <end position="288"/>
    </location>
</feature>
<feature type="compositionally biased region" description="Basic and acidic residues" evidence="1">
    <location>
        <begin position="252"/>
        <end position="264"/>
    </location>
</feature>
<keyword evidence="3" id="KW-1185">Reference proteome</keyword>
<name>A0A0B1TS21_OESDE</name>
<feature type="compositionally biased region" description="Polar residues" evidence="1">
    <location>
        <begin position="429"/>
        <end position="443"/>
    </location>
</feature>
<dbReference type="Proteomes" id="UP000053660">
    <property type="component" value="Unassembled WGS sequence"/>
</dbReference>
<feature type="compositionally biased region" description="Polar residues" evidence="1">
    <location>
        <begin position="347"/>
        <end position="356"/>
    </location>
</feature>
<feature type="non-terminal residue" evidence="2">
    <location>
        <position position="1"/>
    </location>
</feature>
<gene>
    <name evidence="2" type="ORF">OESDEN_01091</name>
</gene>
<feature type="region of interest" description="Disordered" evidence="1">
    <location>
        <begin position="311"/>
        <end position="443"/>
    </location>
</feature>
<dbReference type="EMBL" id="KN549260">
    <property type="protein sequence ID" value="KHJ98926.1"/>
    <property type="molecule type" value="Genomic_DNA"/>
</dbReference>
<dbReference type="OrthoDB" id="550577at2759"/>
<reference evidence="2 3" key="1">
    <citation type="submission" date="2014-03" db="EMBL/GenBank/DDBJ databases">
        <title>Draft genome of the hookworm Oesophagostomum dentatum.</title>
        <authorList>
            <person name="Mitreva M."/>
        </authorList>
    </citation>
    <scope>NUCLEOTIDE SEQUENCE [LARGE SCALE GENOMIC DNA]</scope>
    <source>
        <strain evidence="2 3">OD-Hann</strain>
    </source>
</reference>
<feature type="compositionally biased region" description="Polar residues" evidence="1">
    <location>
        <begin position="184"/>
        <end position="201"/>
    </location>
</feature>
<dbReference type="AlphaFoldDB" id="A0A0B1TS21"/>
<feature type="compositionally biased region" description="Low complexity" evidence="1">
    <location>
        <begin position="327"/>
        <end position="346"/>
    </location>
</feature>
<feature type="region of interest" description="Disordered" evidence="1">
    <location>
        <begin position="230"/>
        <end position="297"/>
    </location>
</feature>
<evidence type="ECO:0000313" key="2">
    <source>
        <dbReference type="EMBL" id="KHJ98926.1"/>
    </source>
</evidence>
<accession>A0A0B1TS21</accession>
<evidence type="ECO:0000256" key="1">
    <source>
        <dbReference type="SAM" id="MobiDB-lite"/>
    </source>
</evidence>
<evidence type="ECO:0000313" key="3">
    <source>
        <dbReference type="Proteomes" id="UP000053660"/>
    </source>
</evidence>
<organism evidence="2 3">
    <name type="scientific">Oesophagostomum dentatum</name>
    <name type="common">Nodular worm</name>
    <dbReference type="NCBI Taxonomy" id="61180"/>
    <lineage>
        <taxon>Eukaryota</taxon>
        <taxon>Metazoa</taxon>
        <taxon>Ecdysozoa</taxon>
        <taxon>Nematoda</taxon>
        <taxon>Chromadorea</taxon>
        <taxon>Rhabditida</taxon>
        <taxon>Rhabditina</taxon>
        <taxon>Rhabditomorpha</taxon>
        <taxon>Strongyloidea</taxon>
        <taxon>Strongylidae</taxon>
        <taxon>Oesophagostomum</taxon>
    </lineage>
</organism>
<feature type="compositionally biased region" description="Polar residues" evidence="1">
    <location>
        <begin position="411"/>
        <end position="421"/>
    </location>
</feature>
<feature type="compositionally biased region" description="Basic and acidic residues" evidence="1">
    <location>
        <begin position="377"/>
        <end position="387"/>
    </location>
</feature>
<feature type="region of interest" description="Disordered" evidence="1">
    <location>
        <begin position="166"/>
        <end position="204"/>
    </location>
</feature>
<feature type="compositionally biased region" description="Low complexity" evidence="1">
    <location>
        <begin position="394"/>
        <end position="410"/>
    </location>
</feature>